<feature type="compositionally biased region" description="Polar residues" evidence="1">
    <location>
        <begin position="660"/>
        <end position="686"/>
    </location>
</feature>
<reference evidence="2 3" key="1">
    <citation type="journal article" date="2017" name="Nat. Commun.">
        <title>Genome assembly with in vitro proximity ligation data and whole-genome triplication in lettuce.</title>
        <authorList>
            <person name="Reyes-Chin-Wo S."/>
            <person name="Wang Z."/>
            <person name="Yang X."/>
            <person name="Kozik A."/>
            <person name="Arikit S."/>
            <person name="Song C."/>
            <person name="Xia L."/>
            <person name="Froenicke L."/>
            <person name="Lavelle D.O."/>
            <person name="Truco M.J."/>
            <person name="Xia R."/>
            <person name="Zhu S."/>
            <person name="Xu C."/>
            <person name="Xu H."/>
            <person name="Xu X."/>
            <person name="Cox K."/>
            <person name="Korf I."/>
            <person name="Meyers B.C."/>
            <person name="Michelmore R.W."/>
        </authorList>
    </citation>
    <scope>NUCLEOTIDE SEQUENCE [LARGE SCALE GENOMIC DNA]</scope>
    <source>
        <strain evidence="3">cv. Salinas</strain>
        <tissue evidence="2">Seedlings</tissue>
    </source>
</reference>
<proteinExistence type="predicted"/>
<gene>
    <name evidence="2" type="ORF">LSAT_V11C600320850</name>
</gene>
<name>A0A9R1VAJ6_LACSA</name>
<dbReference type="Proteomes" id="UP000235145">
    <property type="component" value="Unassembled WGS sequence"/>
</dbReference>
<dbReference type="PANTHER" id="PTHR34461:SF4">
    <property type="entry name" value="OS01G0101800 PROTEIN"/>
    <property type="match status" value="1"/>
</dbReference>
<accession>A0A9R1VAJ6</accession>
<keyword evidence="3" id="KW-1185">Reference proteome</keyword>
<feature type="compositionally biased region" description="Polar residues" evidence="1">
    <location>
        <begin position="382"/>
        <end position="403"/>
    </location>
</feature>
<comment type="caution">
    <text evidence="2">The sequence shown here is derived from an EMBL/GenBank/DDBJ whole genome shotgun (WGS) entry which is preliminary data.</text>
</comment>
<dbReference type="AlphaFoldDB" id="A0A9R1VAJ6"/>
<evidence type="ECO:0000256" key="1">
    <source>
        <dbReference type="SAM" id="MobiDB-lite"/>
    </source>
</evidence>
<organism evidence="2 3">
    <name type="scientific">Lactuca sativa</name>
    <name type="common">Garden lettuce</name>
    <dbReference type="NCBI Taxonomy" id="4236"/>
    <lineage>
        <taxon>Eukaryota</taxon>
        <taxon>Viridiplantae</taxon>
        <taxon>Streptophyta</taxon>
        <taxon>Embryophyta</taxon>
        <taxon>Tracheophyta</taxon>
        <taxon>Spermatophyta</taxon>
        <taxon>Magnoliopsida</taxon>
        <taxon>eudicotyledons</taxon>
        <taxon>Gunneridae</taxon>
        <taxon>Pentapetalae</taxon>
        <taxon>asterids</taxon>
        <taxon>campanulids</taxon>
        <taxon>Asterales</taxon>
        <taxon>Asteraceae</taxon>
        <taxon>Cichorioideae</taxon>
        <taxon>Cichorieae</taxon>
        <taxon>Lactucinae</taxon>
        <taxon>Lactuca</taxon>
    </lineage>
</organism>
<evidence type="ECO:0000313" key="3">
    <source>
        <dbReference type="Proteomes" id="UP000235145"/>
    </source>
</evidence>
<sequence>MEAGLGSRKRKHQSLKSGGIFTRSNSQIYVRRRRSGYARSNSVRTINPIMSLEATTNSPMDQDPWGSTAHPITSEVLVKDLRVRRIFSPMTVPEEDSSVGAVDLKADFDVRKTNDGNPNVSSSEGDPGHCDLGVSSSVVIDPKHRLQNIVDSFLVSENNVMEADEFLLTPPRVSDSDQNNVAAENNGFISIPNEVGQSSLTSSRSKKKVFINRGSYNSYRRLLPYLTDIGTDGTYATQLLLYLYIHISISCVIPLASANSLHSFPSDSPSFEIVEATMTKQQKSSTIVPNMVASKDKDVDAVPNLNNLADCAFKSQEDAVIDKLDECEQTTPPDSVSVSKMVLKQSSRMKMLQTPTSFSHRRLLPYLTSVSEPEKTSEENQQDISNSLQSTTVNQKSDSSYPTLTPVKPLFESITTITPVSNDNLLDSNRTDIKSIESTSQLAVKLQAEEQESRNKDLKCIEETSPDINDNQKPVNESTHESLLQIPPLNSPLINRDNSRNGISVANEIIDTQGSMVKIQSMVTNLHSKKKVFISPKSFSYRRLLPYLTEPGTNDSPNFEIVEATLPKVQKSSNMVPNKDHEIDAVPTNSKSGLSDSIQKSHEDALNDSMEKCLQMKMLQTPTSFSHRRLLPFLTSVSGDDSGNIIVDESQTTADEKSDSPTSTLTPIQTSSESTTTVAQVSNDNLVDTHGPDTKLTESTSHSGMKLQAEADSLMKVEQESPIKDLKLVQVTTSDLEIVPSVDTNDNQKAVNGSTHESLLQIAPLNTPLINRDISKNGILKRTPRGCRGICNCLNCTSFRLHAERSFEFSRNQMHDAEEVALELINDMNSLRNILERTGADSNEVKEVFAKALYKEEVARAKLAQMNEDLNNQCRSMGK</sequence>
<dbReference type="Gramene" id="rna-gnl|WGS:NBSK|LSAT_6X58941_mrna">
    <property type="protein sequence ID" value="cds-PLY99656.1"/>
    <property type="gene ID" value="gene-LSAT_6X58941"/>
</dbReference>
<evidence type="ECO:0000313" key="2">
    <source>
        <dbReference type="EMBL" id="KAJ0201165.1"/>
    </source>
</evidence>
<feature type="compositionally biased region" description="Polar residues" evidence="1">
    <location>
        <begin position="587"/>
        <end position="598"/>
    </location>
</feature>
<protein>
    <submittedName>
        <fullName evidence="2">Uncharacterized protein</fullName>
    </submittedName>
</protein>
<dbReference type="PANTHER" id="PTHR34461">
    <property type="entry name" value="EXPRESSED PROTEIN"/>
    <property type="match status" value="1"/>
</dbReference>
<feature type="region of interest" description="Disordered" evidence="1">
    <location>
        <begin position="650"/>
        <end position="704"/>
    </location>
</feature>
<dbReference type="EMBL" id="NBSK02000006">
    <property type="protein sequence ID" value="KAJ0201165.1"/>
    <property type="molecule type" value="Genomic_DNA"/>
</dbReference>
<feature type="region of interest" description="Disordered" evidence="1">
    <location>
        <begin position="370"/>
        <end position="404"/>
    </location>
</feature>
<feature type="region of interest" description="Disordered" evidence="1">
    <location>
        <begin position="573"/>
        <end position="605"/>
    </location>
</feature>